<protein>
    <submittedName>
        <fullName evidence="2">Retrotransposon gag domain-containing protein</fullName>
    </submittedName>
</protein>
<evidence type="ECO:0000313" key="2">
    <source>
        <dbReference type="WBParaSite" id="nRc.2.0.1.t33806-RA"/>
    </source>
</evidence>
<keyword evidence="1" id="KW-1185">Reference proteome</keyword>
<dbReference type="AlphaFoldDB" id="A0A915K506"/>
<organism evidence="1 2">
    <name type="scientific">Romanomermis culicivorax</name>
    <name type="common">Nematode worm</name>
    <dbReference type="NCBI Taxonomy" id="13658"/>
    <lineage>
        <taxon>Eukaryota</taxon>
        <taxon>Metazoa</taxon>
        <taxon>Ecdysozoa</taxon>
        <taxon>Nematoda</taxon>
        <taxon>Enoplea</taxon>
        <taxon>Dorylaimia</taxon>
        <taxon>Mermithida</taxon>
        <taxon>Mermithoidea</taxon>
        <taxon>Mermithidae</taxon>
        <taxon>Romanomermis</taxon>
    </lineage>
</organism>
<proteinExistence type="predicted"/>
<reference evidence="2" key="1">
    <citation type="submission" date="2022-11" db="UniProtKB">
        <authorList>
            <consortium name="WormBaseParasite"/>
        </authorList>
    </citation>
    <scope>IDENTIFICATION</scope>
</reference>
<dbReference type="WBParaSite" id="nRc.2.0.1.t33806-RA">
    <property type="protein sequence ID" value="nRc.2.0.1.t33806-RA"/>
    <property type="gene ID" value="nRc.2.0.1.g33806"/>
</dbReference>
<evidence type="ECO:0000313" key="1">
    <source>
        <dbReference type="Proteomes" id="UP000887565"/>
    </source>
</evidence>
<dbReference type="Proteomes" id="UP000887565">
    <property type="component" value="Unplaced"/>
</dbReference>
<sequence>MVNTRDNTMQEIRDTLDDIQQTLSNPCRNKPFSLPTLRADQDFFHGRTGENFNLWLDRFNRYGQAQEWTDDYKRAILPTFLWDAAEVIFNGIPMAQQTAMTFEQLVTMLHARFSPAHAAELKASELHNRRQFHGESILDYSVVIQQLTMEAYSDLTDDV</sequence>
<name>A0A915K506_ROMCU</name>
<accession>A0A915K506</accession>